<name>A0A8X6SJ48_TRICX</name>
<reference evidence="1" key="1">
    <citation type="submission" date="2020-08" db="EMBL/GenBank/DDBJ databases">
        <title>Multicomponent nature underlies the extraordinary mechanical properties of spider dragline silk.</title>
        <authorList>
            <person name="Kono N."/>
            <person name="Nakamura H."/>
            <person name="Mori M."/>
            <person name="Yoshida Y."/>
            <person name="Ohtoshi R."/>
            <person name="Malay A.D."/>
            <person name="Moran D.A.P."/>
            <person name="Tomita M."/>
            <person name="Numata K."/>
            <person name="Arakawa K."/>
        </authorList>
    </citation>
    <scope>NUCLEOTIDE SEQUENCE</scope>
</reference>
<comment type="caution">
    <text evidence="1">The sequence shown here is derived from an EMBL/GenBank/DDBJ whole genome shotgun (WGS) entry which is preliminary data.</text>
</comment>
<accession>A0A8X6SJ48</accession>
<sequence length="104" mass="11936">MFVFIVVAEFEGDPFSQFPYLSKCFKTAIDGSIIHIEVDSQHLSCQAFFSFHGYQKFLVVEIIRPPTSWLIFQASFSRFETGKPLPVSTFADFVLIEKFVEIAK</sequence>
<dbReference type="Proteomes" id="UP000887159">
    <property type="component" value="Unassembled WGS sequence"/>
</dbReference>
<proteinExistence type="predicted"/>
<gene>
    <name evidence="1" type="ORF">TNCV_284911</name>
</gene>
<evidence type="ECO:0000313" key="1">
    <source>
        <dbReference type="EMBL" id="GFY12388.1"/>
    </source>
</evidence>
<protein>
    <submittedName>
        <fullName evidence="1">Uncharacterized protein</fullName>
    </submittedName>
</protein>
<organism evidence="1 2">
    <name type="scientific">Trichonephila clavipes</name>
    <name type="common">Golden silk orbweaver</name>
    <name type="synonym">Nephila clavipes</name>
    <dbReference type="NCBI Taxonomy" id="2585209"/>
    <lineage>
        <taxon>Eukaryota</taxon>
        <taxon>Metazoa</taxon>
        <taxon>Ecdysozoa</taxon>
        <taxon>Arthropoda</taxon>
        <taxon>Chelicerata</taxon>
        <taxon>Arachnida</taxon>
        <taxon>Araneae</taxon>
        <taxon>Araneomorphae</taxon>
        <taxon>Entelegynae</taxon>
        <taxon>Araneoidea</taxon>
        <taxon>Nephilidae</taxon>
        <taxon>Trichonephila</taxon>
    </lineage>
</organism>
<evidence type="ECO:0000313" key="2">
    <source>
        <dbReference type="Proteomes" id="UP000887159"/>
    </source>
</evidence>
<keyword evidence="2" id="KW-1185">Reference proteome</keyword>
<dbReference type="EMBL" id="BMAU01021313">
    <property type="protein sequence ID" value="GFY12388.1"/>
    <property type="molecule type" value="Genomic_DNA"/>
</dbReference>
<dbReference type="AlphaFoldDB" id="A0A8X6SJ48"/>